<dbReference type="Pfam" id="PF01094">
    <property type="entry name" value="ANF_receptor"/>
    <property type="match status" value="1"/>
</dbReference>
<dbReference type="Gene3D" id="3.40.50.2300">
    <property type="match status" value="3"/>
</dbReference>
<keyword evidence="9" id="KW-1185">Reference proteome</keyword>
<evidence type="ECO:0000313" key="9">
    <source>
        <dbReference type="Proteomes" id="UP001162131"/>
    </source>
</evidence>
<feature type="transmembrane region" description="Helical" evidence="6">
    <location>
        <begin position="647"/>
        <end position="669"/>
    </location>
</feature>
<gene>
    <name evidence="8" type="ORF">BSTOLATCC_MIC64089</name>
</gene>
<feature type="domain" description="Receptor ligand binding region" evidence="7">
    <location>
        <begin position="242"/>
        <end position="588"/>
    </location>
</feature>
<feature type="transmembrane region" description="Helical" evidence="6">
    <location>
        <begin position="740"/>
        <end position="763"/>
    </location>
</feature>
<evidence type="ECO:0000256" key="1">
    <source>
        <dbReference type="ARBA" id="ARBA00004370"/>
    </source>
</evidence>
<feature type="transmembrane region" description="Helical" evidence="6">
    <location>
        <begin position="784"/>
        <end position="803"/>
    </location>
</feature>
<dbReference type="InterPro" id="IPR051010">
    <property type="entry name" value="BCAA_transport"/>
</dbReference>
<evidence type="ECO:0000256" key="4">
    <source>
        <dbReference type="ARBA" id="ARBA00023136"/>
    </source>
</evidence>
<dbReference type="AlphaFoldDB" id="A0AAU9KQS8"/>
<dbReference type="Proteomes" id="UP001162131">
    <property type="component" value="Unassembled WGS sequence"/>
</dbReference>
<organism evidence="8 9">
    <name type="scientific">Blepharisma stoltei</name>
    <dbReference type="NCBI Taxonomy" id="1481888"/>
    <lineage>
        <taxon>Eukaryota</taxon>
        <taxon>Sar</taxon>
        <taxon>Alveolata</taxon>
        <taxon>Ciliophora</taxon>
        <taxon>Postciliodesmatophora</taxon>
        <taxon>Heterotrichea</taxon>
        <taxon>Heterotrichida</taxon>
        <taxon>Blepharismidae</taxon>
        <taxon>Blepharisma</taxon>
    </lineage>
</organism>
<keyword evidence="2 6" id="KW-0812">Transmembrane</keyword>
<protein>
    <recommendedName>
        <fullName evidence="7">Receptor ligand binding region domain-containing protein</fullName>
    </recommendedName>
</protein>
<feature type="compositionally biased region" description="Basic and acidic residues" evidence="5">
    <location>
        <begin position="1022"/>
        <end position="1035"/>
    </location>
</feature>
<dbReference type="InterPro" id="IPR001828">
    <property type="entry name" value="ANF_lig-bd_rcpt"/>
</dbReference>
<keyword evidence="4 6" id="KW-0472">Membrane</keyword>
<comment type="subcellular location">
    <subcellularLocation>
        <location evidence="1">Membrane</location>
    </subcellularLocation>
</comment>
<proteinExistence type="predicted"/>
<reference evidence="8" key="1">
    <citation type="submission" date="2021-09" db="EMBL/GenBank/DDBJ databases">
        <authorList>
            <consortium name="AG Swart"/>
            <person name="Singh M."/>
            <person name="Singh A."/>
            <person name="Seah K."/>
            <person name="Emmerich C."/>
        </authorList>
    </citation>
    <scope>NUCLEOTIDE SEQUENCE</scope>
    <source>
        <strain evidence="8">ATCC30299</strain>
    </source>
</reference>
<dbReference type="InterPro" id="IPR028082">
    <property type="entry name" value="Peripla_BP_I"/>
</dbReference>
<evidence type="ECO:0000256" key="6">
    <source>
        <dbReference type="SAM" id="Phobius"/>
    </source>
</evidence>
<evidence type="ECO:0000259" key="7">
    <source>
        <dbReference type="Pfam" id="PF01094"/>
    </source>
</evidence>
<feature type="transmembrane region" description="Helical" evidence="6">
    <location>
        <begin position="895"/>
        <end position="913"/>
    </location>
</feature>
<evidence type="ECO:0000256" key="3">
    <source>
        <dbReference type="ARBA" id="ARBA00022989"/>
    </source>
</evidence>
<dbReference type="PANTHER" id="PTHR30483">
    <property type="entry name" value="LEUCINE-SPECIFIC-BINDING PROTEIN"/>
    <property type="match status" value="1"/>
</dbReference>
<dbReference type="SUPFAM" id="SSF53822">
    <property type="entry name" value="Periplasmic binding protein-like I"/>
    <property type="match status" value="2"/>
</dbReference>
<feature type="region of interest" description="Disordered" evidence="5">
    <location>
        <begin position="1013"/>
        <end position="1046"/>
    </location>
</feature>
<dbReference type="EMBL" id="CAJZBQ010000062">
    <property type="protein sequence ID" value="CAG9335624.1"/>
    <property type="molecule type" value="Genomic_DNA"/>
</dbReference>
<dbReference type="PANTHER" id="PTHR30483:SF6">
    <property type="entry name" value="PERIPLASMIC BINDING PROTEIN OF ABC TRANSPORTER FOR NATURAL AMINO ACIDS"/>
    <property type="match status" value="1"/>
</dbReference>
<dbReference type="GO" id="GO:0016020">
    <property type="term" value="C:membrane"/>
    <property type="evidence" value="ECO:0007669"/>
    <property type="project" value="UniProtKB-SubCell"/>
</dbReference>
<name>A0AAU9KQS8_9CILI</name>
<evidence type="ECO:0000256" key="5">
    <source>
        <dbReference type="SAM" id="MobiDB-lite"/>
    </source>
</evidence>
<feature type="transmembrane region" description="Helical" evidence="6">
    <location>
        <begin position="831"/>
        <end position="850"/>
    </location>
</feature>
<feature type="transmembrane region" description="Helical" evidence="6">
    <location>
        <begin position="925"/>
        <end position="946"/>
    </location>
</feature>
<sequence>MSLLDEIVIDLDDQNSGSTIISRLQGTTQSSGARVILVCTDSTHAAQLLRAADVSVMGGSGFAWIFCSDAMVDLGEVSKNSYADLDSNTFGILKTGAIGFVASDDSYLTSFPLGNIITALTLASQYVLSIDLLQTQISGAAIAQYILTNPSTPTLDYSIKVDKNGIKVSSYYIYNIQNFLEVYVGKWDSSSRTINTSGSSITWPGFTTTVPNDKIPLLTICLLYPAHDQDGNTYSGATAIKNGFDLGVKEVNSKGIMGDYQIIVEYKDTYMNKDLAASNIKSLASFNILAYVGPYKTEESIAYSSAISGTSDPKPLISYGSTWTNLTSTDTYPQFMRLIEADDLEGVALALFIQQIGWKTIGVVYTGDEYGIDVYTSFMSNIKTLGITVKNDVDKRKITYNPDLGLTSTTKNSVDKVLSNIVRHQIKVIVYIGSYTIGVQVALTAHKKEIYGSDYAWVGPRWLTSELTSLITANYKDDASTIYSVINGAFGLAYRRAIGDTGASFEASYTKAYNSSYSVYGMYAYDAIYLIATTVQSMISNGEDFNSGTDLTKALRSADITGVSGIIKFIDGSNDRSGFGFSVVNMQDNSIVTIQTYDPSNPTVFTNIAGVSIVFSGESASPPSDHWSSSYDCPFAENMVSIDWDGVVIVICIGFFLFALTLLLSYFAYKKWKQLEFQEITEPVVRSWKDNLVIITIIIEFFQFVAIAPTFPAFKTVIESAANIFMVDVLKMTHGNKSTYWTMLIVVSVLCYAWFFLIMLIMANAEKWLAQIPLCQRFMGLVNTMYLPFFGNTMFLPFMTMLLDVFVCDHKAQAKAFVWRDCYMNCWTSSHYPYIVMSALALSCYQPVAVFSRPLWQQAKTGVNLMVKPFFLLFKTCVQILLIAVGKSLQGSQPIAHGILFSILILLFSIVTYKIRPFNYGRCNLWELSSLIGVFYIAVLATISNAADSNNIAWFIVLFIGWGVIGIVTLIVQKKYYPNFLVPAAGKSRSKIYDALKFQKDESMDVDNSVVGLRQHNQSPADESRLDQDNDRNNDVESIGNRKGLS</sequence>
<feature type="transmembrane region" description="Helical" evidence="6">
    <location>
        <begin position="952"/>
        <end position="972"/>
    </location>
</feature>
<comment type="caution">
    <text evidence="8">The sequence shown here is derived from an EMBL/GenBank/DDBJ whole genome shotgun (WGS) entry which is preliminary data.</text>
</comment>
<feature type="transmembrane region" description="Helical" evidence="6">
    <location>
        <begin position="870"/>
        <end position="889"/>
    </location>
</feature>
<evidence type="ECO:0000313" key="8">
    <source>
        <dbReference type="EMBL" id="CAG9335624.1"/>
    </source>
</evidence>
<keyword evidence="3 6" id="KW-1133">Transmembrane helix</keyword>
<evidence type="ECO:0000256" key="2">
    <source>
        <dbReference type="ARBA" id="ARBA00022692"/>
    </source>
</evidence>
<accession>A0AAU9KQS8</accession>
<feature type="transmembrane region" description="Helical" evidence="6">
    <location>
        <begin position="690"/>
        <end position="711"/>
    </location>
</feature>